<feature type="compositionally biased region" description="Polar residues" evidence="1">
    <location>
        <begin position="286"/>
        <end position="300"/>
    </location>
</feature>
<gene>
    <name evidence="4" type="ORF">ACHE_30588S</name>
</gene>
<dbReference type="PANTHER" id="PTHR11977">
    <property type="entry name" value="VILLIN"/>
    <property type="match status" value="1"/>
</dbReference>
<feature type="compositionally biased region" description="Polar residues" evidence="1">
    <location>
        <begin position="605"/>
        <end position="622"/>
    </location>
</feature>
<sequence length="2501" mass="273222">MASSTPDPDGTEDVNDFLQRIRQLGEQRDKEDEERTKKLEEEILQGRRERQARRAERARSISPTKDSPLLDATRLSISSIGSRPIDPPEHLEPTTQTTDPESSTKPDSMLSDVPEKPKADEYGMDTSPTRPSPPSPLARSRHGTLSWQQRPLSREFGRSLFSTSPTRANRLRSMSSVTGDSQGQERSPSRDQNTHTWSANDTTPAPRQTADRELESPMLQKSTADDVDSNRDQEVSEAARENTAEQEKHSGQQHVDERSRSPSRASSTFGDSNVSNRYSSMSSVSTATGLGSPLPSSNAQRFEPPKAESSTEEQLPPSPTQRRLSPERPSSPTKGMGGFVQSAMMKRSDTVSKRWSAQLPSSLTRNNSISSNRNSIAVPNYGDTISATSPPKLGKDAPPFLSHRPSSSHSEVTVVTNRRGSERPSTPPVPNEGNENSGSNAKTEEGASRPLLTLHARTASTLDKEDRNVDPNPTSPVVSRTMDPKRWSPTKATWLESALNRPDSPRHKRQPSQTSWKDRQSRGSIDLGRSNSFKEVTPAGLMRPVAPGNHYKKPSITGLPDLSGTLDTGRGKVPSGLEPSKESNPATMAKPITEKKEDEEVVPSPSLSISPEKSPVQSTSNVPDRKPVPLTLTPTPNIAPPSPLSARDPASPKPKAQSPVIDFRANLRKREVAKEATPKGEPEPEFKNIFGKLKKTEKNSFTQQNELKDNILKGRAALNATGGPKKNSKPDEVKEGLLKQKDIRTGGGLSRRNTAGENDAPAKFVPEAIARRHNLSKSSSVRSSNAPSSPSTLEPGTPRDLQSLKSPVFSPQTEGSTENPENLQLSPAPDDSAAHEPELKRQPETQPTDVASPVVEPSSEDKNDVLEEQIKKDDELETKQEDSKAIEEAIQLVRALPSETVAAVATPPAPAATEGLAAKGNKLAGRINPALVGLLSRGPSNAGASDGPKHAVSSGQSGSESAPGAPLTHVTKSRARGPRRRAPGATAASQTKSPAAVQPELPSQPEQSADETESSAPKDEAFAQSEVPIPNDEPLAIQTEQLSSETEPVAPNDESPAAQFELPAQEPEPSAHLSSEAEASAPNDKLSAAEPELNDPKEELQTAQTELHISQPEASPIRTGQSAIEAESNIVRDELVVERESVVSHPESSVPNDEVSTAQIEFPVSQPEPSAQPELPSSKDEPRTAEFELPTTQLGTLSTQQGQHYLVESEQTVPKDESVVDSEPFATQPESSILKDDVPAGQFEHLVQPELPSPEDEQRTPDFELPTAQREASFVQHEQQSAAEVEHKATILKDEPVIESEPVVTQLRLPVPEHDVPASQPESELPSQKDEPRMGGFELPVTLPETPFAQHEQQSTAEAEPTVPFVESEPVVTQLESHVPKDEVLVRQPEFELDISNDEPHPAHPDVPLSQPEEFSVHNMQQSATEAERSVLKDDVPVSQSESELGSSNDASHPAQLDLPANQLGTISIQDKQQSTDEAELTIPKDESIVESESVVAQLELKDDASVDAESNYEPHSAQLDLPLSQPETSVRDVQQYSTEVEHSIPEEPSTVRPEPVTREADTSDTKLKSPVPKDDFQFGFPVAQTEQSTVEDEPSVEPSFLQDEQSTTEAERSVSNDEPSIVQSVPVTSETEASDAGLKSPAAKDDFQFKFEHSDAKDESSASQPEFNISKDEPPATRTEPVPVPRDDFSQFEFPVTQTDQSVAKRPSVTEVELDVPKVEPTVLQTEHTAREYEPATQLEPSVPRDDLSQFEFPVIQTEQSTLKDEASSTQHDLSASDLEPCVLGLPVPKDEPSQAVSPSREPETPASEPKLSTTHQEASSAPKDESLVNQPNALASEPEPVVSNEWPVIQPEPTVKVTEPQSPVPKDESPVTEAPASEPKPPAQENGLSAHPEPAVSETKLTSTKSESAPKSSFEAARSVFDRSAGDSNSNWPLPDSPPTNKIGQREQSPPSEKGMQDTAHDDTTPQLTPQPKSKIDALSPKSFHSYEDVENLGDSPAQRPAVPPKSPRTPSSEQRWSPRVRHSSQSPSPLRTSYKGNQMDSPVGSPQQRTFSGFGLGSILSSRHKSLPSPPVPPKRSDTLLSTPSSSASLVPQADESLEVIAEFFTAFPKTSDRVDIDPQLMLTTRDSDSKIRTLKKQVWEITGEGKRQDLPINQEYILYEGSMYLCVHTFEFESDSSTRSETHLWCGDDVPDHAIDDAQTFARKVAKEHSCKLEVIKQGKETARFIQAVGGILITRRGSNSRSSLSALYMLCGRKHLKQMVFDEVDFTRRNLCSGFPFVISAPFGKLYLWKGKGSTAEEIGAARLIGMDLGLTGEFEEVTEGEEPESFFEIFNYRDTEEYLRSDDWQLKPNHEQFRCRLLRVDHELGQKSGFWIRRPGSSSPIIRPNDTVQEIEPYCYKDITPKGIYILDTYFELYVIVGEQAAHRPAEFASAVVFAHEYGILAASLQDRPFIPKSYVSIGGAPNSCRSAFRKWHKEAWKLPPQVFPLNAAIDAIRT</sequence>
<dbReference type="Pfam" id="PF13254">
    <property type="entry name" value="DUF4045"/>
    <property type="match status" value="1"/>
</dbReference>
<dbReference type="Gene3D" id="3.40.20.10">
    <property type="entry name" value="Severin"/>
    <property type="match status" value="3"/>
</dbReference>
<feature type="compositionally biased region" description="Polar residues" evidence="1">
    <location>
        <begin position="353"/>
        <end position="364"/>
    </location>
</feature>
<feature type="compositionally biased region" description="Polar residues" evidence="1">
    <location>
        <begin position="1438"/>
        <end position="1451"/>
    </location>
</feature>
<dbReference type="PANTHER" id="PTHR11977:SF133">
    <property type="entry name" value="DUF4045 DOMAIN-CONTAINING PROTEIN"/>
    <property type="match status" value="1"/>
</dbReference>
<feature type="compositionally biased region" description="Polar residues" evidence="1">
    <location>
        <begin position="2026"/>
        <end position="2053"/>
    </location>
</feature>
<feature type="domain" description="DUF7904" evidence="3">
    <location>
        <begin position="2141"/>
        <end position="2241"/>
    </location>
</feature>
<feature type="compositionally biased region" description="Polar residues" evidence="1">
    <location>
        <begin position="320"/>
        <end position="333"/>
    </location>
</feature>
<evidence type="ECO:0000259" key="3">
    <source>
        <dbReference type="Pfam" id="PF25480"/>
    </source>
</evidence>
<feature type="compositionally biased region" description="Basic and acidic residues" evidence="1">
    <location>
        <begin position="1556"/>
        <end position="1577"/>
    </location>
</feature>
<feature type="compositionally biased region" description="Polar residues" evidence="1">
    <location>
        <begin position="1812"/>
        <end position="1821"/>
    </location>
</feature>
<keyword evidence="5" id="KW-1185">Reference proteome</keyword>
<dbReference type="SUPFAM" id="SSF55753">
    <property type="entry name" value="Actin depolymerizing proteins"/>
    <property type="match status" value="3"/>
</dbReference>
<dbReference type="EMBL" id="AP024418">
    <property type="protein sequence ID" value="BCR86601.1"/>
    <property type="molecule type" value="Genomic_DNA"/>
</dbReference>
<dbReference type="SMART" id="SM00262">
    <property type="entry name" value="GEL"/>
    <property type="match status" value="2"/>
</dbReference>
<feature type="compositionally biased region" description="Polar residues" evidence="1">
    <location>
        <begin position="404"/>
        <end position="418"/>
    </location>
</feature>
<organism evidence="4 5">
    <name type="scientific">Aspergillus chevalieri</name>
    <name type="common">Eurotium chevalieri</name>
    <dbReference type="NCBI Taxonomy" id="182096"/>
    <lineage>
        <taxon>Eukaryota</taxon>
        <taxon>Fungi</taxon>
        <taxon>Dikarya</taxon>
        <taxon>Ascomycota</taxon>
        <taxon>Pezizomycotina</taxon>
        <taxon>Eurotiomycetes</taxon>
        <taxon>Eurotiomycetidae</taxon>
        <taxon>Eurotiales</taxon>
        <taxon>Aspergillaceae</taxon>
        <taxon>Aspergillus</taxon>
        <taxon>Aspergillus subgen. Aspergillus</taxon>
    </lineage>
</organism>
<dbReference type="Pfam" id="PF25480">
    <property type="entry name" value="DUF7904"/>
    <property type="match status" value="1"/>
</dbReference>
<accession>A0A7R7ZMK8</accession>
<feature type="compositionally biased region" description="Polar residues" evidence="1">
    <location>
        <begin position="1526"/>
        <end position="1539"/>
    </location>
</feature>
<dbReference type="GO" id="GO:0051016">
    <property type="term" value="P:barbed-end actin filament capping"/>
    <property type="evidence" value="ECO:0007669"/>
    <property type="project" value="TreeGrafter"/>
</dbReference>
<dbReference type="InterPro" id="IPR025118">
    <property type="entry name" value="DUF4045"/>
</dbReference>
<feature type="compositionally biased region" description="Basic and acidic residues" evidence="1">
    <location>
        <begin position="832"/>
        <end position="843"/>
    </location>
</feature>
<feature type="compositionally biased region" description="Low complexity" evidence="1">
    <location>
        <begin position="2082"/>
        <end position="2093"/>
    </location>
</feature>
<feature type="compositionally biased region" description="Polar residues" evidence="1">
    <location>
        <begin position="1617"/>
        <end position="1632"/>
    </location>
</feature>
<feature type="compositionally biased region" description="Basic and acidic residues" evidence="1">
    <location>
        <begin position="1426"/>
        <end position="1436"/>
    </location>
</feature>
<feature type="compositionally biased region" description="Polar residues" evidence="1">
    <location>
        <begin position="1941"/>
        <end position="1953"/>
    </location>
</feature>
<dbReference type="GO" id="GO:0051014">
    <property type="term" value="P:actin filament severing"/>
    <property type="evidence" value="ECO:0007669"/>
    <property type="project" value="TreeGrafter"/>
</dbReference>
<dbReference type="Proteomes" id="UP000637239">
    <property type="component" value="Chromosome 3"/>
</dbReference>
<feature type="domain" description="DUF4045" evidence="2">
    <location>
        <begin position="12"/>
        <end position="742"/>
    </location>
</feature>
<evidence type="ECO:0000259" key="2">
    <source>
        <dbReference type="Pfam" id="PF13254"/>
    </source>
</evidence>
<evidence type="ECO:0008006" key="6">
    <source>
        <dbReference type="Google" id="ProtNLM"/>
    </source>
</evidence>
<feature type="compositionally biased region" description="Basic and acidic residues" evidence="1">
    <location>
        <begin position="728"/>
        <end position="744"/>
    </location>
</feature>
<feature type="compositionally biased region" description="Polar residues" evidence="1">
    <location>
        <begin position="803"/>
        <end position="825"/>
    </location>
</feature>
<feature type="compositionally biased region" description="Polar residues" evidence="1">
    <location>
        <begin position="1463"/>
        <end position="1473"/>
    </location>
</feature>
<feature type="compositionally biased region" description="Basic and acidic residues" evidence="1">
    <location>
        <begin position="1643"/>
        <end position="1661"/>
    </location>
</feature>
<feature type="compositionally biased region" description="Basic and acidic residues" evidence="1">
    <location>
        <begin position="1957"/>
        <end position="1966"/>
    </location>
</feature>
<dbReference type="RefSeq" id="XP_043135123.1">
    <property type="nucleotide sequence ID" value="XM_043277223.1"/>
</dbReference>
<feature type="region of interest" description="Disordered" evidence="1">
    <location>
        <begin position="1"/>
        <end position="883"/>
    </location>
</feature>
<feature type="region of interest" description="Disordered" evidence="1">
    <location>
        <begin position="1139"/>
        <end position="1237"/>
    </location>
</feature>
<feature type="compositionally biased region" description="Low complexity" evidence="1">
    <location>
        <begin position="1191"/>
        <end position="1203"/>
    </location>
</feature>
<feature type="compositionally biased region" description="Basic and acidic residues" evidence="1">
    <location>
        <begin position="859"/>
        <end position="883"/>
    </location>
</feature>
<feature type="compositionally biased region" description="Low complexity" evidence="1">
    <location>
        <begin position="272"/>
        <end position="285"/>
    </location>
</feature>
<evidence type="ECO:0000313" key="4">
    <source>
        <dbReference type="EMBL" id="BCR86601.1"/>
    </source>
</evidence>
<dbReference type="InterPro" id="IPR007122">
    <property type="entry name" value="Villin/Gelsolin"/>
</dbReference>
<dbReference type="GO" id="GO:0008154">
    <property type="term" value="P:actin polymerization or depolymerization"/>
    <property type="evidence" value="ECO:0007669"/>
    <property type="project" value="TreeGrafter"/>
</dbReference>
<feature type="compositionally biased region" description="Low complexity" evidence="1">
    <location>
        <begin position="365"/>
        <end position="376"/>
    </location>
</feature>
<dbReference type="GeneID" id="66980960"/>
<feature type="region of interest" description="Disordered" evidence="1">
    <location>
        <begin position="1311"/>
        <end position="1341"/>
    </location>
</feature>
<feature type="region of interest" description="Disordered" evidence="1">
    <location>
        <begin position="933"/>
        <end position="1126"/>
    </location>
</feature>
<dbReference type="GO" id="GO:0005737">
    <property type="term" value="C:cytoplasm"/>
    <property type="evidence" value="ECO:0007669"/>
    <property type="project" value="TreeGrafter"/>
</dbReference>
<dbReference type="InterPro" id="IPR029006">
    <property type="entry name" value="ADF-H/Gelsolin-like_dom_sf"/>
</dbReference>
<dbReference type="GO" id="GO:0015629">
    <property type="term" value="C:actin cytoskeleton"/>
    <property type="evidence" value="ECO:0007669"/>
    <property type="project" value="TreeGrafter"/>
</dbReference>
<feature type="compositionally biased region" description="Low complexity" evidence="1">
    <location>
        <begin position="1899"/>
        <end position="1909"/>
    </location>
</feature>
<feature type="compositionally biased region" description="Basic residues" evidence="1">
    <location>
        <begin position="971"/>
        <end position="982"/>
    </location>
</feature>
<protein>
    <recommendedName>
        <fullName evidence="6">DUF4045 domain-containing protein</fullName>
    </recommendedName>
</protein>
<reference evidence="4" key="2">
    <citation type="submission" date="2021-02" db="EMBL/GenBank/DDBJ databases">
        <title>Aspergillus chevalieri M1 genome sequence.</title>
        <authorList>
            <person name="Kadooka C."/>
            <person name="Mori K."/>
            <person name="Futagami T."/>
        </authorList>
    </citation>
    <scope>NUCLEOTIDE SEQUENCE</scope>
    <source>
        <strain evidence="4">M1</strain>
    </source>
</reference>
<dbReference type="InterPro" id="IPR057226">
    <property type="entry name" value="DUF7904"/>
</dbReference>
<proteinExistence type="predicted"/>
<feature type="compositionally biased region" description="Basic and acidic residues" evidence="1">
    <location>
        <begin position="668"/>
        <end position="686"/>
    </location>
</feature>
<dbReference type="GO" id="GO:0051015">
    <property type="term" value="F:actin filament binding"/>
    <property type="evidence" value="ECO:0007669"/>
    <property type="project" value="InterPro"/>
</dbReference>
<feature type="compositionally biased region" description="Polar residues" evidence="1">
    <location>
        <begin position="262"/>
        <end position="271"/>
    </location>
</feature>
<feature type="compositionally biased region" description="Low complexity" evidence="1">
    <location>
        <begin position="776"/>
        <end position="791"/>
    </location>
</feature>
<feature type="compositionally biased region" description="Low complexity" evidence="1">
    <location>
        <begin position="1067"/>
        <end position="1082"/>
    </location>
</feature>
<feature type="compositionally biased region" description="Polar residues" evidence="1">
    <location>
        <begin position="160"/>
        <end position="186"/>
    </location>
</feature>
<feature type="compositionally biased region" description="Low complexity" evidence="1">
    <location>
        <begin position="2054"/>
        <end position="2064"/>
    </location>
</feature>
<dbReference type="KEGG" id="ache:ACHE_30588S"/>
<feature type="region of interest" description="Disordered" evidence="1">
    <location>
        <begin position="1501"/>
        <end position="2095"/>
    </location>
</feature>
<feature type="compositionally biased region" description="Polar residues" evidence="1">
    <location>
        <begin position="194"/>
        <end position="206"/>
    </location>
</feature>
<feature type="region of interest" description="Disordered" evidence="1">
    <location>
        <begin position="1369"/>
        <end position="1487"/>
    </location>
</feature>
<dbReference type="GO" id="GO:0005546">
    <property type="term" value="F:phosphatidylinositol-4,5-bisphosphate binding"/>
    <property type="evidence" value="ECO:0007669"/>
    <property type="project" value="TreeGrafter"/>
</dbReference>
<reference evidence="4" key="1">
    <citation type="submission" date="2021-01" db="EMBL/GenBank/DDBJ databases">
        <authorList>
            <consortium name="Aspergillus chevalieri M1 genome sequencing consortium"/>
            <person name="Kazuki M."/>
            <person name="Futagami T."/>
        </authorList>
    </citation>
    <scope>NUCLEOTIDE SEQUENCE</scope>
    <source>
        <strain evidence="4">M1</strain>
    </source>
</reference>
<feature type="compositionally biased region" description="Basic and acidic residues" evidence="1">
    <location>
        <begin position="1177"/>
        <end position="1186"/>
    </location>
</feature>
<feature type="compositionally biased region" description="Basic and acidic residues" evidence="1">
    <location>
        <begin position="228"/>
        <end position="260"/>
    </location>
</feature>
<name>A0A7R7ZMK8_ASPCH</name>
<feature type="compositionally biased region" description="Basic and acidic residues" evidence="1">
    <location>
        <begin position="23"/>
        <end position="59"/>
    </location>
</feature>
<evidence type="ECO:0000256" key="1">
    <source>
        <dbReference type="SAM" id="MobiDB-lite"/>
    </source>
</evidence>
<feature type="compositionally biased region" description="Polar residues" evidence="1">
    <location>
        <begin position="93"/>
        <end position="106"/>
    </location>
</feature>
<evidence type="ECO:0000313" key="5">
    <source>
        <dbReference type="Proteomes" id="UP000637239"/>
    </source>
</evidence>